<keyword evidence="4" id="KW-1185">Reference proteome</keyword>
<dbReference type="InterPro" id="IPR046350">
    <property type="entry name" value="Cystatin_sf"/>
</dbReference>
<gene>
    <name evidence="3" type="ORF">ACFO26_04355</name>
</gene>
<feature type="domain" description="Cell wall elongation regulator TseB-like" evidence="2">
    <location>
        <begin position="44"/>
        <end position="88"/>
    </location>
</feature>
<dbReference type="Pfam" id="PF17881">
    <property type="entry name" value="TseB"/>
    <property type="match status" value="1"/>
</dbReference>
<keyword evidence="1" id="KW-0472">Membrane</keyword>
<proteinExistence type="predicted"/>
<accession>A0ABV9JDW0</accession>
<organism evidence="3 4">
    <name type="scientific">Lactococcus nasutitermitis</name>
    <dbReference type="NCBI Taxonomy" id="1652957"/>
    <lineage>
        <taxon>Bacteria</taxon>
        <taxon>Bacillati</taxon>
        <taxon>Bacillota</taxon>
        <taxon>Bacilli</taxon>
        <taxon>Lactobacillales</taxon>
        <taxon>Streptococcaceae</taxon>
        <taxon>Lactococcus</taxon>
    </lineage>
</organism>
<evidence type="ECO:0000313" key="4">
    <source>
        <dbReference type="Proteomes" id="UP001595987"/>
    </source>
</evidence>
<keyword evidence="1" id="KW-1133">Transmembrane helix</keyword>
<dbReference type="RefSeq" id="WP_213533327.1">
    <property type="nucleotide sequence ID" value="NZ_JBHSGD010000004.1"/>
</dbReference>
<sequence>MRKRRMKASTQIIIGALTVIIAIYIAIGLFLNKAISPYNTTRAQAINIAKKETNLKTAQSFDIATTDITTYAIKGLDKNNKEIGVIIPQKSGKITVVDMDKGVAPTSLTSKNTSSVVLTLYKGKAAWEVNSSNNYKVYDFTTGKELIG</sequence>
<keyword evidence="1" id="KW-0812">Transmembrane</keyword>
<dbReference type="InterPro" id="IPR041401">
    <property type="entry name" value="TseB-like_dom"/>
</dbReference>
<feature type="transmembrane region" description="Helical" evidence="1">
    <location>
        <begin position="12"/>
        <end position="31"/>
    </location>
</feature>
<dbReference type="SUPFAM" id="SSF54403">
    <property type="entry name" value="Cystatin/monellin"/>
    <property type="match status" value="1"/>
</dbReference>
<dbReference type="Gene3D" id="3.10.450.40">
    <property type="match status" value="1"/>
</dbReference>
<evidence type="ECO:0000313" key="3">
    <source>
        <dbReference type="EMBL" id="MFC4652133.1"/>
    </source>
</evidence>
<comment type="caution">
    <text evidence="3">The sequence shown here is derived from an EMBL/GenBank/DDBJ whole genome shotgun (WGS) entry which is preliminary data.</text>
</comment>
<protein>
    <submittedName>
        <fullName evidence="3">DUF5590 domain-containing protein</fullName>
    </submittedName>
</protein>
<dbReference type="Proteomes" id="UP001595987">
    <property type="component" value="Unassembled WGS sequence"/>
</dbReference>
<evidence type="ECO:0000256" key="1">
    <source>
        <dbReference type="SAM" id="Phobius"/>
    </source>
</evidence>
<evidence type="ECO:0000259" key="2">
    <source>
        <dbReference type="Pfam" id="PF17881"/>
    </source>
</evidence>
<dbReference type="EMBL" id="JBHSGD010000004">
    <property type="protein sequence ID" value="MFC4652133.1"/>
    <property type="molecule type" value="Genomic_DNA"/>
</dbReference>
<name>A0ABV9JDW0_9LACT</name>
<reference evidence="4" key="1">
    <citation type="journal article" date="2019" name="Int. J. Syst. Evol. Microbiol.">
        <title>The Global Catalogue of Microorganisms (GCM) 10K type strain sequencing project: providing services to taxonomists for standard genome sequencing and annotation.</title>
        <authorList>
            <consortium name="The Broad Institute Genomics Platform"/>
            <consortium name="The Broad Institute Genome Sequencing Center for Infectious Disease"/>
            <person name="Wu L."/>
            <person name="Ma J."/>
        </authorList>
    </citation>
    <scope>NUCLEOTIDE SEQUENCE [LARGE SCALE GENOMIC DNA]</scope>
    <source>
        <strain evidence="4">CCUG 63287</strain>
    </source>
</reference>